<dbReference type="PANTHER" id="PTHR36582">
    <property type="entry name" value="ANTITOXIN PARD"/>
    <property type="match status" value="1"/>
</dbReference>
<keyword evidence="2" id="KW-1277">Toxin-antitoxin system</keyword>
<sequence length="80" mass="8634">MNIELPREAMQFVEGLVASGEYDSANEAVVDGVRLLMGRQQLRSDIQKGIAELDAGLGINGDEVFASLKERARAAIEKAT</sequence>
<dbReference type="RefSeq" id="WP_145348552.1">
    <property type="nucleotide sequence ID" value="NZ_CP036261.1"/>
</dbReference>
<comment type="similarity">
    <text evidence="1">Belongs to the ParD antitoxin family.</text>
</comment>
<evidence type="ECO:0008006" key="5">
    <source>
        <dbReference type="Google" id="ProtNLM"/>
    </source>
</evidence>
<dbReference type="InterPro" id="IPR010985">
    <property type="entry name" value="Ribbon_hlx_hlx"/>
</dbReference>
<gene>
    <name evidence="3" type="ORF">EC9_50150</name>
</gene>
<dbReference type="InterPro" id="IPR038296">
    <property type="entry name" value="ParD_sf"/>
</dbReference>
<evidence type="ECO:0000256" key="1">
    <source>
        <dbReference type="ARBA" id="ARBA00008580"/>
    </source>
</evidence>
<proteinExistence type="inferred from homology"/>
<dbReference type="SUPFAM" id="SSF47598">
    <property type="entry name" value="Ribbon-helix-helix"/>
    <property type="match status" value="1"/>
</dbReference>
<reference evidence="3 4" key="1">
    <citation type="submission" date="2019-02" db="EMBL/GenBank/DDBJ databases">
        <title>Deep-cultivation of Planctomycetes and their phenomic and genomic characterization uncovers novel biology.</title>
        <authorList>
            <person name="Wiegand S."/>
            <person name="Jogler M."/>
            <person name="Boedeker C."/>
            <person name="Pinto D."/>
            <person name="Vollmers J."/>
            <person name="Rivas-Marin E."/>
            <person name="Kohn T."/>
            <person name="Peeters S.H."/>
            <person name="Heuer A."/>
            <person name="Rast P."/>
            <person name="Oberbeckmann S."/>
            <person name="Bunk B."/>
            <person name="Jeske O."/>
            <person name="Meyerdierks A."/>
            <person name="Storesund J.E."/>
            <person name="Kallscheuer N."/>
            <person name="Luecker S."/>
            <person name="Lage O.M."/>
            <person name="Pohl T."/>
            <person name="Merkel B.J."/>
            <person name="Hornburger P."/>
            <person name="Mueller R.-W."/>
            <person name="Bruemmer F."/>
            <person name="Labrenz M."/>
            <person name="Spormann A.M."/>
            <person name="Op den Camp H."/>
            <person name="Overmann J."/>
            <person name="Amann R."/>
            <person name="Jetten M.S.M."/>
            <person name="Mascher T."/>
            <person name="Medema M.H."/>
            <person name="Devos D.P."/>
            <person name="Kaster A.-K."/>
            <person name="Ovreas L."/>
            <person name="Rohde M."/>
            <person name="Galperin M.Y."/>
            <person name="Jogler C."/>
        </authorList>
    </citation>
    <scope>NUCLEOTIDE SEQUENCE [LARGE SCALE GENOMIC DNA]</scope>
    <source>
        <strain evidence="3 4">EC9</strain>
    </source>
</reference>
<dbReference type="GO" id="GO:0006355">
    <property type="term" value="P:regulation of DNA-templated transcription"/>
    <property type="evidence" value="ECO:0007669"/>
    <property type="project" value="InterPro"/>
</dbReference>
<dbReference type="AlphaFoldDB" id="A0A517M7D7"/>
<dbReference type="KEGG" id="ruv:EC9_50150"/>
<dbReference type="Gene3D" id="6.10.10.120">
    <property type="entry name" value="Antitoxin ParD1-like"/>
    <property type="match status" value="1"/>
</dbReference>
<protein>
    <recommendedName>
        <fullName evidence="5">Antitoxin ParD1</fullName>
    </recommendedName>
</protein>
<name>A0A517M7D7_9BACT</name>
<dbReference type="EMBL" id="CP036261">
    <property type="protein sequence ID" value="QDS90798.1"/>
    <property type="molecule type" value="Genomic_DNA"/>
</dbReference>
<dbReference type="Proteomes" id="UP000319557">
    <property type="component" value="Chromosome"/>
</dbReference>
<dbReference type="PANTHER" id="PTHR36582:SF2">
    <property type="entry name" value="ANTITOXIN PARD"/>
    <property type="match status" value="1"/>
</dbReference>
<organism evidence="3 4">
    <name type="scientific">Rosistilla ulvae</name>
    <dbReference type="NCBI Taxonomy" id="1930277"/>
    <lineage>
        <taxon>Bacteria</taxon>
        <taxon>Pseudomonadati</taxon>
        <taxon>Planctomycetota</taxon>
        <taxon>Planctomycetia</taxon>
        <taxon>Pirellulales</taxon>
        <taxon>Pirellulaceae</taxon>
        <taxon>Rosistilla</taxon>
    </lineage>
</organism>
<dbReference type="OrthoDB" id="284431at2"/>
<dbReference type="InterPro" id="IPR022789">
    <property type="entry name" value="ParD"/>
</dbReference>
<evidence type="ECO:0000313" key="3">
    <source>
        <dbReference type="EMBL" id="QDS90798.1"/>
    </source>
</evidence>
<keyword evidence="4" id="KW-1185">Reference proteome</keyword>
<evidence type="ECO:0000256" key="2">
    <source>
        <dbReference type="ARBA" id="ARBA00022649"/>
    </source>
</evidence>
<accession>A0A517M7D7</accession>
<evidence type="ECO:0000313" key="4">
    <source>
        <dbReference type="Proteomes" id="UP000319557"/>
    </source>
</evidence>